<feature type="compositionally biased region" description="Basic and acidic residues" evidence="5">
    <location>
        <begin position="522"/>
        <end position="533"/>
    </location>
</feature>
<dbReference type="Pfam" id="PF07690">
    <property type="entry name" value="MFS_1"/>
    <property type="match status" value="1"/>
</dbReference>
<feature type="transmembrane region" description="Helical" evidence="6">
    <location>
        <begin position="235"/>
        <end position="256"/>
    </location>
</feature>
<evidence type="ECO:0000256" key="1">
    <source>
        <dbReference type="ARBA" id="ARBA00004141"/>
    </source>
</evidence>
<feature type="region of interest" description="Disordered" evidence="5">
    <location>
        <begin position="502"/>
        <end position="533"/>
    </location>
</feature>
<feature type="transmembrane region" description="Helical" evidence="6">
    <location>
        <begin position="21"/>
        <end position="40"/>
    </location>
</feature>
<keyword evidence="4 6" id="KW-0472">Membrane</keyword>
<feature type="transmembrane region" description="Helical" evidence="6">
    <location>
        <begin position="344"/>
        <end position="366"/>
    </location>
</feature>
<evidence type="ECO:0000256" key="4">
    <source>
        <dbReference type="ARBA" id="ARBA00023136"/>
    </source>
</evidence>
<feature type="transmembrane region" description="Helical" evidence="6">
    <location>
        <begin position="378"/>
        <end position="397"/>
    </location>
</feature>
<keyword evidence="3 6" id="KW-1133">Transmembrane helix</keyword>
<evidence type="ECO:0000256" key="3">
    <source>
        <dbReference type="ARBA" id="ARBA00022989"/>
    </source>
</evidence>
<dbReference type="InterPro" id="IPR011701">
    <property type="entry name" value="MFS"/>
</dbReference>
<keyword evidence="8" id="KW-1185">Reference proteome</keyword>
<dbReference type="InterPro" id="IPR050382">
    <property type="entry name" value="MFS_Na/Anion_cotransporter"/>
</dbReference>
<dbReference type="PANTHER" id="PTHR11662:SF399">
    <property type="entry name" value="FI19708P1-RELATED"/>
    <property type="match status" value="1"/>
</dbReference>
<dbReference type="PANTHER" id="PTHR11662">
    <property type="entry name" value="SOLUTE CARRIER FAMILY 17"/>
    <property type="match status" value="1"/>
</dbReference>
<dbReference type="SUPFAM" id="SSF103473">
    <property type="entry name" value="MFS general substrate transporter"/>
    <property type="match status" value="1"/>
</dbReference>
<evidence type="ECO:0000256" key="2">
    <source>
        <dbReference type="ARBA" id="ARBA00022692"/>
    </source>
</evidence>
<protein>
    <submittedName>
        <fullName evidence="9">Sialin-like</fullName>
    </submittedName>
</protein>
<name>A0ABM0GPU3_SACKO</name>
<dbReference type="InterPro" id="IPR020846">
    <property type="entry name" value="MFS_dom"/>
</dbReference>
<keyword evidence="2 6" id="KW-0812">Transmembrane</keyword>
<evidence type="ECO:0000256" key="5">
    <source>
        <dbReference type="SAM" id="MobiDB-lite"/>
    </source>
</evidence>
<feature type="transmembrane region" description="Helical" evidence="6">
    <location>
        <begin position="177"/>
        <end position="195"/>
    </location>
</feature>
<evidence type="ECO:0000259" key="7">
    <source>
        <dbReference type="PROSITE" id="PS50850"/>
    </source>
</evidence>
<evidence type="ECO:0000256" key="6">
    <source>
        <dbReference type="SAM" id="Phobius"/>
    </source>
</evidence>
<comment type="subcellular location">
    <subcellularLocation>
        <location evidence="1">Membrane</location>
        <topology evidence="1">Multi-pass membrane protein</topology>
    </subcellularLocation>
</comment>
<dbReference type="RefSeq" id="XP_002734661.1">
    <property type="nucleotide sequence ID" value="XM_002734615.1"/>
</dbReference>
<feature type="transmembrane region" description="Helical" evidence="6">
    <location>
        <begin position="114"/>
        <end position="134"/>
    </location>
</feature>
<feature type="transmembrane region" description="Helical" evidence="6">
    <location>
        <begin position="438"/>
        <end position="458"/>
    </location>
</feature>
<accession>A0ABM0GPU3</accession>
<reference evidence="9" key="1">
    <citation type="submission" date="2025-08" db="UniProtKB">
        <authorList>
            <consortium name="RefSeq"/>
        </authorList>
    </citation>
    <scope>IDENTIFICATION</scope>
    <source>
        <tissue evidence="9">Testes</tissue>
    </source>
</reference>
<feature type="transmembrane region" description="Helical" evidence="6">
    <location>
        <begin position="202"/>
        <end position="229"/>
    </location>
</feature>
<feature type="transmembrane region" description="Helical" evidence="6">
    <location>
        <begin position="403"/>
        <end position="426"/>
    </location>
</feature>
<dbReference type="InterPro" id="IPR036259">
    <property type="entry name" value="MFS_trans_sf"/>
</dbReference>
<gene>
    <name evidence="9" type="primary">LOC100378615</name>
</gene>
<organism evidence="8 9">
    <name type="scientific">Saccoglossus kowalevskii</name>
    <name type="common">Acorn worm</name>
    <dbReference type="NCBI Taxonomy" id="10224"/>
    <lineage>
        <taxon>Eukaryota</taxon>
        <taxon>Metazoa</taxon>
        <taxon>Hemichordata</taxon>
        <taxon>Enteropneusta</taxon>
        <taxon>Harrimaniidae</taxon>
        <taxon>Saccoglossus</taxon>
    </lineage>
</organism>
<dbReference type="Proteomes" id="UP000694865">
    <property type="component" value="Unplaced"/>
</dbReference>
<evidence type="ECO:0000313" key="9">
    <source>
        <dbReference type="RefSeq" id="XP_002734661.1"/>
    </source>
</evidence>
<feature type="domain" description="Major facilitator superfamily (MFS) profile" evidence="7">
    <location>
        <begin position="25"/>
        <end position="496"/>
    </location>
</feature>
<dbReference type="GeneID" id="100378615"/>
<dbReference type="PROSITE" id="PS50850">
    <property type="entry name" value="MFS"/>
    <property type="match status" value="1"/>
</dbReference>
<dbReference type="Gene3D" id="1.20.1250.20">
    <property type="entry name" value="MFS general substrate transporter like domains"/>
    <property type="match status" value="2"/>
</dbReference>
<feature type="transmembrane region" description="Helical" evidence="6">
    <location>
        <begin position="470"/>
        <end position="491"/>
    </location>
</feature>
<proteinExistence type="predicted"/>
<dbReference type="CDD" id="cd17318">
    <property type="entry name" value="MFS_SLC17"/>
    <property type="match status" value="1"/>
</dbReference>
<sequence length="533" mass="59797">MTIITSKGDGEYPQKVPFWTSARLSLAVLAFFGFLFLYALRINLSVGMVCMVNNTAVKEISQNEVYQYSNATSSGNVTNLEIDNIDECQVMQHSNSSRDKNEGHFLWEKKTQGLLLSSFFYGYILTQIPGGWLAERYGGKWVFGFSMFLTAVCTLLTPVCANFHWGLLFVLRFVEGLGEGTIFPAMHAMWAVWLPPLERSKLAALAWAGTQIGNVITLPASGLLCVYGFSGGWPSIFYIFGTATLVWFLFWAFLVADSPAKHKRISNVERMYIERTLAEEKSAHKEEKQHHVPWFTIFKSMPFWAILVTHVCCNWGTYSLLTFLPTYMREVLKFDIKQNGLYSALPYIGFWLFINIGGHIADFLRSRKILSTGNTRKLMNTMGSVIPGIFLVITGYMDCTQATTAVILLTIGVSFSGFQYGGGFLVNHVDIAPKYAGVLLGITNTTATISGILAPYVIGTITVNQTQEEWQIVFYIAACIYTFGAVFFIIFGKGEVQDWAKEEPDQEDPDLARKLMSINGSDKTEQKEFETHI</sequence>
<feature type="transmembrane region" description="Helical" evidence="6">
    <location>
        <begin position="141"/>
        <end position="165"/>
    </location>
</feature>
<evidence type="ECO:0000313" key="8">
    <source>
        <dbReference type="Proteomes" id="UP000694865"/>
    </source>
</evidence>
<feature type="transmembrane region" description="Helical" evidence="6">
    <location>
        <begin position="303"/>
        <end position="324"/>
    </location>
</feature>